<dbReference type="Pfam" id="PF00528">
    <property type="entry name" value="BPD_transp_1"/>
    <property type="match status" value="1"/>
</dbReference>
<protein>
    <recommendedName>
        <fullName evidence="8">ABC transmembrane type-1 domain-containing protein</fullName>
    </recommendedName>
</protein>
<dbReference type="InterPro" id="IPR000515">
    <property type="entry name" value="MetI-like"/>
</dbReference>
<dbReference type="SUPFAM" id="SSF161098">
    <property type="entry name" value="MetI-like"/>
    <property type="match status" value="1"/>
</dbReference>
<dbReference type="OrthoDB" id="9773683at2"/>
<evidence type="ECO:0000256" key="3">
    <source>
        <dbReference type="ARBA" id="ARBA00022475"/>
    </source>
</evidence>
<comment type="similarity">
    <text evidence="7">Belongs to the binding-protein-dependent transport system permease family.</text>
</comment>
<dbReference type="InterPro" id="IPR045621">
    <property type="entry name" value="BPD_transp_1_N"/>
</dbReference>
<dbReference type="AlphaFoldDB" id="A0A430A011"/>
<accession>A0A430A011</accession>
<proteinExistence type="inferred from homology"/>
<feature type="transmembrane region" description="Helical" evidence="7">
    <location>
        <begin position="9"/>
        <end position="29"/>
    </location>
</feature>
<keyword evidence="10" id="KW-1185">Reference proteome</keyword>
<dbReference type="PROSITE" id="PS50928">
    <property type="entry name" value="ABC_TM1"/>
    <property type="match status" value="1"/>
</dbReference>
<comment type="subcellular location">
    <subcellularLocation>
        <location evidence="1 7">Cell membrane</location>
        <topology evidence="1 7">Multi-pass membrane protein</topology>
    </subcellularLocation>
</comment>
<feature type="transmembrane region" description="Helical" evidence="7">
    <location>
        <begin position="134"/>
        <end position="157"/>
    </location>
</feature>
<dbReference type="CDD" id="cd06261">
    <property type="entry name" value="TM_PBP2"/>
    <property type="match status" value="1"/>
</dbReference>
<dbReference type="RefSeq" id="WP_125983545.1">
    <property type="nucleotide sequence ID" value="NZ_NGJS01000004.1"/>
</dbReference>
<name>A0A430A011_9ENTE</name>
<dbReference type="InterPro" id="IPR035906">
    <property type="entry name" value="MetI-like_sf"/>
</dbReference>
<feature type="transmembrane region" description="Helical" evidence="7">
    <location>
        <begin position="281"/>
        <end position="305"/>
    </location>
</feature>
<keyword evidence="3" id="KW-1003">Cell membrane</keyword>
<feature type="domain" description="ABC transmembrane type-1" evidence="8">
    <location>
        <begin position="95"/>
        <end position="304"/>
    </location>
</feature>
<keyword evidence="6 7" id="KW-0472">Membrane</keyword>
<dbReference type="GO" id="GO:0005886">
    <property type="term" value="C:plasma membrane"/>
    <property type="evidence" value="ECO:0007669"/>
    <property type="project" value="UniProtKB-SubCell"/>
</dbReference>
<evidence type="ECO:0000256" key="4">
    <source>
        <dbReference type="ARBA" id="ARBA00022692"/>
    </source>
</evidence>
<comment type="caution">
    <text evidence="9">The sequence shown here is derived from an EMBL/GenBank/DDBJ whole genome shotgun (WGS) entry which is preliminary data.</text>
</comment>
<dbReference type="PANTHER" id="PTHR43163">
    <property type="entry name" value="DIPEPTIDE TRANSPORT SYSTEM PERMEASE PROTEIN DPPB-RELATED"/>
    <property type="match status" value="1"/>
</dbReference>
<feature type="transmembrane region" description="Helical" evidence="7">
    <location>
        <begin position="99"/>
        <end position="122"/>
    </location>
</feature>
<dbReference type="Gene3D" id="1.10.3720.10">
    <property type="entry name" value="MetI-like"/>
    <property type="match status" value="1"/>
</dbReference>
<evidence type="ECO:0000259" key="8">
    <source>
        <dbReference type="PROSITE" id="PS50928"/>
    </source>
</evidence>
<sequence length="317" mass="36051">MKKFIIKRLLVALIIFLGVSIFIFIILQLQPGNPYLNSLNPNISQEQTKQILMQKGYYDPLPVKFIKWFKGFITFDFGYSIQYKEPVVDVILSRLPKTLMLTIPSLFLSLIFSFPIGMYMAYKPSKFVSKLMNIINLAAVSLPTFLIAILLIKWLSFDLNLFPISGTGELEDSGFQLALYSVLPIITLTIMQSTVFIRYIRGYFQRELTEQYYLVAQGFGMTRWQALVHSIFPTVLPQMITLIFMEIPALFSGALITETVFVWPGIGKLNYDAVTYRDYPLIMGLLSMTVGVVLLSNLAADILGIQLNPLSKKEMSD</sequence>
<gene>
    <name evidence="9" type="ORF">CBF37_04590</name>
</gene>
<evidence type="ECO:0000256" key="1">
    <source>
        <dbReference type="ARBA" id="ARBA00004651"/>
    </source>
</evidence>
<feature type="transmembrane region" description="Helical" evidence="7">
    <location>
        <begin position="239"/>
        <end position="261"/>
    </location>
</feature>
<evidence type="ECO:0000313" key="10">
    <source>
        <dbReference type="Proteomes" id="UP000287857"/>
    </source>
</evidence>
<feature type="transmembrane region" description="Helical" evidence="7">
    <location>
        <begin position="177"/>
        <end position="197"/>
    </location>
</feature>
<keyword evidence="4 7" id="KW-0812">Transmembrane</keyword>
<reference evidence="9 10" key="1">
    <citation type="submission" date="2017-05" db="EMBL/GenBank/DDBJ databases">
        <title>Vagococcus spp. assemblies.</title>
        <authorList>
            <person name="Gulvik C.A."/>
        </authorList>
    </citation>
    <scope>NUCLEOTIDE SEQUENCE [LARGE SCALE GENOMIC DNA]</scope>
    <source>
        <strain evidence="9 10">SS1995</strain>
    </source>
</reference>
<keyword evidence="2 7" id="KW-0813">Transport</keyword>
<evidence type="ECO:0000256" key="6">
    <source>
        <dbReference type="ARBA" id="ARBA00023136"/>
    </source>
</evidence>
<dbReference type="Proteomes" id="UP000287857">
    <property type="component" value="Unassembled WGS sequence"/>
</dbReference>
<dbReference type="EMBL" id="NGJS01000004">
    <property type="protein sequence ID" value="RST99606.1"/>
    <property type="molecule type" value="Genomic_DNA"/>
</dbReference>
<evidence type="ECO:0000256" key="2">
    <source>
        <dbReference type="ARBA" id="ARBA00022448"/>
    </source>
</evidence>
<dbReference type="Pfam" id="PF19300">
    <property type="entry name" value="BPD_transp_1_N"/>
    <property type="match status" value="1"/>
</dbReference>
<dbReference type="PANTHER" id="PTHR43163:SF6">
    <property type="entry name" value="DIPEPTIDE TRANSPORT SYSTEM PERMEASE PROTEIN DPPB-RELATED"/>
    <property type="match status" value="1"/>
</dbReference>
<evidence type="ECO:0000256" key="5">
    <source>
        <dbReference type="ARBA" id="ARBA00022989"/>
    </source>
</evidence>
<evidence type="ECO:0000313" key="9">
    <source>
        <dbReference type="EMBL" id="RST99606.1"/>
    </source>
</evidence>
<keyword evidence="5 7" id="KW-1133">Transmembrane helix</keyword>
<organism evidence="9 10">
    <name type="scientific">Vagococcus vulneris</name>
    <dbReference type="NCBI Taxonomy" id="1977869"/>
    <lineage>
        <taxon>Bacteria</taxon>
        <taxon>Bacillati</taxon>
        <taxon>Bacillota</taxon>
        <taxon>Bacilli</taxon>
        <taxon>Lactobacillales</taxon>
        <taxon>Enterococcaceae</taxon>
        <taxon>Vagococcus</taxon>
    </lineage>
</organism>
<dbReference type="GO" id="GO:0055085">
    <property type="term" value="P:transmembrane transport"/>
    <property type="evidence" value="ECO:0007669"/>
    <property type="project" value="InterPro"/>
</dbReference>
<evidence type="ECO:0000256" key="7">
    <source>
        <dbReference type="RuleBase" id="RU363032"/>
    </source>
</evidence>